<sequence>MDSPDISEEEQENLKNNEISFNRSVFLSVFAVVSSLSIFMVLLFSVLYVAVLIGNLSIWSPISVHSRCRIVSTSVDLRSSKVCELGLLNYKAKHVFYPYERKKYRCHYDYYWASVFKVEYIDHSGQARLALAETPNEALPYNCRPNFGAAWLTKDKFKVNGTYECWYTLGIAKVNINHKGLFDCPAEYPSTFEMIKRYYILVYKDIKVHDFESRINKSLEMGCNSRSYNWLYHSHRIHYLDWVFATICVIYSSTRCISDVWSISKYGFTKAVLFLCSVFLVYELGHYSIRKKDWPLVDTLVLYAFTHSIFR</sequence>
<dbReference type="PANTHER" id="PTHR36779:SF1">
    <property type="entry name" value="OS04G0600400 PROTEIN"/>
    <property type="match status" value="1"/>
</dbReference>
<reference evidence="3" key="1">
    <citation type="journal article" date="2024" name="IScience">
        <title>Strigolactones Initiate the Formation of Haustorium-like Structures in Castilleja.</title>
        <authorList>
            <person name="Buerger M."/>
            <person name="Peterson D."/>
            <person name="Chory J."/>
        </authorList>
    </citation>
    <scope>NUCLEOTIDE SEQUENCE [LARGE SCALE GENOMIC DNA]</scope>
</reference>
<comment type="caution">
    <text evidence="2">The sequence shown here is derived from an EMBL/GenBank/DDBJ whole genome shotgun (WGS) entry which is preliminary data.</text>
</comment>
<keyword evidence="1" id="KW-0812">Transmembrane</keyword>
<evidence type="ECO:0000313" key="3">
    <source>
        <dbReference type="Proteomes" id="UP001632038"/>
    </source>
</evidence>
<keyword evidence="1" id="KW-1133">Transmembrane helix</keyword>
<keyword evidence="3" id="KW-1185">Reference proteome</keyword>
<proteinExistence type="predicted"/>
<keyword evidence="1" id="KW-0472">Membrane</keyword>
<accession>A0ABD3DU36</accession>
<protein>
    <submittedName>
        <fullName evidence="2">Uncharacterized protein</fullName>
    </submittedName>
</protein>
<dbReference type="AlphaFoldDB" id="A0ABD3DU36"/>
<name>A0ABD3DU36_9LAMI</name>
<feature type="transmembrane region" description="Helical" evidence="1">
    <location>
        <begin position="25"/>
        <end position="53"/>
    </location>
</feature>
<organism evidence="2 3">
    <name type="scientific">Castilleja foliolosa</name>
    <dbReference type="NCBI Taxonomy" id="1961234"/>
    <lineage>
        <taxon>Eukaryota</taxon>
        <taxon>Viridiplantae</taxon>
        <taxon>Streptophyta</taxon>
        <taxon>Embryophyta</taxon>
        <taxon>Tracheophyta</taxon>
        <taxon>Spermatophyta</taxon>
        <taxon>Magnoliopsida</taxon>
        <taxon>eudicotyledons</taxon>
        <taxon>Gunneridae</taxon>
        <taxon>Pentapetalae</taxon>
        <taxon>asterids</taxon>
        <taxon>lamiids</taxon>
        <taxon>Lamiales</taxon>
        <taxon>Orobanchaceae</taxon>
        <taxon>Pedicularideae</taxon>
        <taxon>Castillejinae</taxon>
        <taxon>Castilleja</taxon>
    </lineage>
</organism>
<dbReference type="EMBL" id="JAVIJP010000013">
    <property type="protein sequence ID" value="KAL3645788.1"/>
    <property type="molecule type" value="Genomic_DNA"/>
</dbReference>
<dbReference type="PANTHER" id="PTHR36779">
    <property type="entry name" value="OSJNBA0083N12.13 PROTEIN"/>
    <property type="match status" value="1"/>
</dbReference>
<evidence type="ECO:0000256" key="1">
    <source>
        <dbReference type="SAM" id="Phobius"/>
    </source>
</evidence>
<evidence type="ECO:0000313" key="2">
    <source>
        <dbReference type="EMBL" id="KAL3645788.1"/>
    </source>
</evidence>
<dbReference type="Proteomes" id="UP001632038">
    <property type="component" value="Unassembled WGS sequence"/>
</dbReference>
<gene>
    <name evidence="2" type="ORF">CASFOL_010968</name>
</gene>